<dbReference type="PANTHER" id="PTHR28042:SF1">
    <property type="entry name" value="E3 UBIQUITIN-PROTEIN LIGASE COMPLEX SLX5-SLX8 SUBUNIT SLX5"/>
    <property type="match status" value="1"/>
</dbReference>
<evidence type="ECO:0000313" key="6">
    <source>
        <dbReference type="Proteomes" id="UP001056384"/>
    </source>
</evidence>
<dbReference type="PROSITE" id="PS00518">
    <property type="entry name" value="ZF_RING_1"/>
    <property type="match status" value="1"/>
</dbReference>
<dbReference type="Proteomes" id="UP001056384">
    <property type="component" value="Chromosome 2"/>
</dbReference>
<keyword evidence="6" id="KW-1185">Reference proteome</keyword>
<feature type="compositionally biased region" description="Basic and acidic residues" evidence="4">
    <location>
        <begin position="39"/>
        <end position="49"/>
    </location>
</feature>
<dbReference type="GO" id="GO:0004842">
    <property type="term" value="F:ubiquitin-protein transferase activity"/>
    <property type="evidence" value="ECO:0007669"/>
    <property type="project" value="TreeGrafter"/>
</dbReference>
<reference evidence="5" key="1">
    <citation type="submission" date="2022-06" db="EMBL/GenBank/DDBJ databases">
        <title>Complete genome sequences of two strains of the flax pathogen Septoria linicola.</title>
        <authorList>
            <person name="Lapalu N."/>
            <person name="Simon A."/>
            <person name="Demenou B."/>
            <person name="Paumier D."/>
            <person name="Guillot M.-P."/>
            <person name="Gout L."/>
            <person name="Valade R."/>
        </authorList>
    </citation>
    <scope>NUCLEOTIDE SEQUENCE</scope>
    <source>
        <strain evidence="5">SE15195</strain>
    </source>
</reference>
<accession>A0A9Q9EHT7</accession>
<feature type="region of interest" description="Disordered" evidence="4">
    <location>
        <begin position="176"/>
        <end position="242"/>
    </location>
</feature>
<dbReference type="InterPro" id="IPR038886">
    <property type="entry name" value="E3_SLX5/Rfp1"/>
</dbReference>
<organism evidence="5 6">
    <name type="scientific">Septoria linicola</name>
    <dbReference type="NCBI Taxonomy" id="215465"/>
    <lineage>
        <taxon>Eukaryota</taxon>
        <taxon>Fungi</taxon>
        <taxon>Dikarya</taxon>
        <taxon>Ascomycota</taxon>
        <taxon>Pezizomycotina</taxon>
        <taxon>Dothideomycetes</taxon>
        <taxon>Dothideomycetidae</taxon>
        <taxon>Mycosphaerellales</taxon>
        <taxon>Mycosphaerellaceae</taxon>
        <taxon>Septoria</taxon>
    </lineage>
</organism>
<evidence type="ECO:0000256" key="3">
    <source>
        <dbReference type="ARBA" id="ARBA00022833"/>
    </source>
</evidence>
<dbReference type="GO" id="GO:0008270">
    <property type="term" value="F:zinc ion binding"/>
    <property type="evidence" value="ECO:0007669"/>
    <property type="project" value="UniProtKB-KW"/>
</dbReference>
<dbReference type="PANTHER" id="PTHR28042">
    <property type="entry name" value="E3 UBIQUITIN-PROTEIN LIGASE COMPLEX SLX5-SLX8 SUBUNIT SLX5"/>
    <property type="match status" value="1"/>
</dbReference>
<keyword evidence="1" id="KW-0479">Metal-binding</keyword>
<keyword evidence="2" id="KW-0863">Zinc-finger</keyword>
<protein>
    <submittedName>
        <fullName evidence="5">E3 ubiquitin-protein ligase complex, subunit SLX5/Rfp1</fullName>
    </submittedName>
</protein>
<gene>
    <name evidence="5" type="ORF">Slin15195_G029570</name>
</gene>
<dbReference type="OrthoDB" id="2398441at2759"/>
<evidence type="ECO:0000313" key="5">
    <source>
        <dbReference type="EMBL" id="USW49638.1"/>
    </source>
</evidence>
<evidence type="ECO:0000256" key="1">
    <source>
        <dbReference type="ARBA" id="ARBA00022723"/>
    </source>
</evidence>
<sequence>MASGSSGYPLLRRESTKRTFSRMNAGQRSTSPDTLFVAQDDHYDNEHASRRPRGASRLALPPPPLHFPGDGLDYRRPVMSRDGSGSNSSSTRRPGAAAGVIDLTEEEDSHENGGHMTSASEHTGTAGASRAQRGPRFGRNIIDLESEAEDEAHTRTNSHAPALPATRPNWLTLFPTRQPSTTNPHPRFSGLRRPDRISPARRAEMDDSAGRRSRHNRLNGESTRGHRSVTPYPNGATEPIDLTGEDDDVVFLEMRAGVNAARPETTAGSGTRSMLDRVNDLREMAGDGRLFGRLWGLGAASNTNARDEGIAMGGPRGQIRFAAPMPGFMPVTMGYDAPAFDLGLGGNDSAEKSYDPPPAASEGFTRSPGEDEIVVCPNCGDELAVSENEKKAEVWIIKKCGHAYCGNCVQLRTKAARGKGKAPAHSMPMPFKECVVHGCKEKAGPKAMLHVYVGS</sequence>
<feature type="compositionally biased region" description="Low complexity" evidence="4">
    <location>
        <begin position="80"/>
        <end position="95"/>
    </location>
</feature>
<feature type="region of interest" description="Disordered" evidence="4">
    <location>
        <begin position="1"/>
        <end position="136"/>
    </location>
</feature>
<feature type="compositionally biased region" description="Basic and acidic residues" evidence="4">
    <location>
        <begin position="192"/>
        <end position="210"/>
    </location>
</feature>
<name>A0A9Q9EHT7_9PEZI</name>
<feature type="region of interest" description="Disordered" evidence="4">
    <location>
        <begin position="346"/>
        <end position="368"/>
    </location>
</feature>
<keyword evidence="3" id="KW-0862">Zinc</keyword>
<evidence type="ECO:0000256" key="4">
    <source>
        <dbReference type="SAM" id="MobiDB-lite"/>
    </source>
</evidence>
<evidence type="ECO:0000256" key="2">
    <source>
        <dbReference type="ARBA" id="ARBA00022771"/>
    </source>
</evidence>
<dbReference type="EMBL" id="CP099419">
    <property type="protein sequence ID" value="USW49638.1"/>
    <property type="molecule type" value="Genomic_DNA"/>
</dbReference>
<dbReference type="AlphaFoldDB" id="A0A9Q9EHT7"/>
<proteinExistence type="predicted"/>
<dbReference type="InterPro" id="IPR017907">
    <property type="entry name" value="Znf_RING_CS"/>
</dbReference>
<feature type="compositionally biased region" description="Polar residues" evidence="4">
    <location>
        <begin position="21"/>
        <end position="33"/>
    </location>
</feature>
<dbReference type="GO" id="GO:0033768">
    <property type="term" value="C:SUMO-targeted ubiquitin ligase complex"/>
    <property type="evidence" value="ECO:0007669"/>
    <property type="project" value="TreeGrafter"/>
</dbReference>